<dbReference type="EMBL" id="QHLQ01000009">
    <property type="protein sequence ID" value="NIZ61406.1"/>
    <property type="molecule type" value="Genomic_DNA"/>
</dbReference>
<comment type="caution">
    <text evidence="2">The sequence shown here is derived from an EMBL/GenBank/DDBJ whole genome shotgun (WGS) entry which is preliminary data.</text>
</comment>
<name>A0ABX0W6W4_9RHOB</name>
<accession>A0ABX0W6W4</accession>
<organism evidence="2 3">
    <name type="scientific">Parasedimentitalea denitrificans</name>
    <dbReference type="NCBI Taxonomy" id="2211118"/>
    <lineage>
        <taxon>Bacteria</taxon>
        <taxon>Pseudomonadati</taxon>
        <taxon>Pseudomonadota</taxon>
        <taxon>Alphaproteobacteria</taxon>
        <taxon>Rhodobacterales</taxon>
        <taxon>Paracoccaceae</taxon>
        <taxon>Parasedimentitalea</taxon>
    </lineage>
</organism>
<protein>
    <submittedName>
        <fullName evidence="2">N-acetyltransferase</fullName>
    </submittedName>
</protein>
<evidence type="ECO:0000313" key="2">
    <source>
        <dbReference type="EMBL" id="NIZ61406.1"/>
    </source>
</evidence>
<sequence length="152" mass="16522">MSVTFSLLPAHETLGFRQAMLWPDKPIEHVMVPGDDAALHVGAFVKETLIGVGSFYPAAPKVRLRKLAVAPDYRTAGIGSKLVLHGAQAMKRDGLHQLWCDARQSACGFYEKLGFVVSDDVFYKSDIAYVKAHLDLRALTAPPVVPSSTQTG</sequence>
<gene>
    <name evidence="2" type="ORF">DL239_10505</name>
</gene>
<keyword evidence="3" id="KW-1185">Reference proteome</keyword>
<dbReference type="Pfam" id="PF00583">
    <property type="entry name" value="Acetyltransf_1"/>
    <property type="match status" value="1"/>
</dbReference>
<dbReference type="Proteomes" id="UP001429564">
    <property type="component" value="Unassembled WGS sequence"/>
</dbReference>
<dbReference type="SUPFAM" id="SSF55729">
    <property type="entry name" value="Acyl-CoA N-acyltransferases (Nat)"/>
    <property type="match status" value="1"/>
</dbReference>
<reference evidence="2 3" key="1">
    <citation type="submission" date="2018-05" db="EMBL/GenBank/DDBJ databases">
        <authorList>
            <person name="Zhang Y.-J."/>
        </authorList>
    </citation>
    <scope>NUCLEOTIDE SEQUENCE [LARGE SCALE GENOMIC DNA]</scope>
    <source>
        <strain evidence="2 3">CY04</strain>
    </source>
</reference>
<evidence type="ECO:0000259" key="1">
    <source>
        <dbReference type="PROSITE" id="PS51186"/>
    </source>
</evidence>
<feature type="domain" description="N-acetyltransferase" evidence="1">
    <location>
        <begin position="1"/>
        <end position="136"/>
    </location>
</feature>
<dbReference type="RefSeq" id="WP_167684018.1">
    <property type="nucleotide sequence ID" value="NZ_QHLQ01000009.1"/>
</dbReference>
<dbReference type="InterPro" id="IPR016181">
    <property type="entry name" value="Acyl_CoA_acyltransferase"/>
</dbReference>
<dbReference type="InterPro" id="IPR000182">
    <property type="entry name" value="GNAT_dom"/>
</dbReference>
<proteinExistence type="predicted"/>
<evidence type="ECO:0000313" key="3">
    <source>
        <dbReference type="Proteomes" id="UP001429564"/>
    </source>
</evidence>
<dbReference type="CDD" id="cd04301">
    <property type="entry name" value="NAT_SF"/>
    <property type="match status" value="1"/>
</dbReference>
<dbReference type="PROSITE" id="PS51186">
    <property type="entry name" value="GNAT"/>
    <property type="match status" value="1"/>
</dbReference>
<dbReference type="Gene3D" id="3.40.630.30">
    <property type="match status" value="1"/>
</dbReference>